<reference evidence="3" key="1">
    <citation type="journal article" date="2019" name="Int. J. Syst. Evol. Microbiol.">
        <title>The Global Catalogue of Microorganisms (GCM) 10K type strain sequencing project: providing services to taxonomists for standard genome sequencing and annotation.</title>
        <authorList>
            <consortium name="The Broad Institute Genomics Platform"/>
            <consortium name="The Broad Institute Genome Sequencing Center for Infectious Disease"/>
            <person name="Wu L."/>
            <person name="Ma J."/>
        </authorList>
    </citation>
    <scope>NUCLEOTIDE SEQUENCE [LARGE SCALE GENOMIC DNA]</scope>
    <source>
        <strain evidence="3">CGMCC 1.16619</strain>
    </source>
</reference>
<keyword evidence="1" id="KW-0812">Transmembrane</keyword>
<gene>
    <name evidence="2" type="ORF">ACFPPA_16640</name>
</gene>
<organism evidence="2 3">
    <name type="scientific">Rhodanobacter ginsengisoli</name>
    <dbReference type="NCBI Taxonomy" id="418646"/>
    <lineage>
        <taxon>Bacteria</taxon>
        <taxon>Pseudomonadati</taxon>
        <taxon>Pseudomonadota</taxon>
        <taxon>Gammaproteobacteria</taxon>
        <taxon>Lysobacterales</taxon>
        <taxon>Rhodanobacteraceae</taxon>
        <taxon>Rhodanobacter</taxon>
    </lineage>
</organism>
<comment type="caution">
    <text evidence="2">The sequence shown here is derived from an EMBL/GenBank/DDBJ whole genome shotgun (WGS) entry which is preliminary data.</text>
</comment>
<feature type="transmembrane region" description="Helical" evidence="1">
    <location>
        <begin position="42"/>
        <end position="59"/>
    </location>
</feature>
<dbReference type="EMBL" id="JBHSNF010000004">
    <property type="protein sequence ID" value="MFC5527371.1"/>
    <property type="molecule type" value="Genomic_DNA"/>
</dbReference>
<sequence length="154" mass="17378">MWLKPNRALSRRGLRRLIMVLVALALTTAGLGAWQGNVFAPLFALVESAAISYALGVAWRAGDRSERITLDESSLEVRLLPSRRCVRFPSYWVRVLLEAGNGHQRLLLSSHGRNLEIGEFLAEQERVELSKKLKVLLADFNGQPRKQVQQRCKT</sequence>
<accession>A0ABW0QQU4</accession>
<dbReference type="InterPro" id="IPR019253">
    <property type="entry name" value="DUF2244_TM"/>
</dbReference>
<evidence type="ECO:0000313" key="3">
    <source>
        <dbReference type="Proteomes" id="UP001596114"/>
    </source>
</evidence>
<proteinExistence type="predicted"/>
<dbReference type="Proteomes" id="UP001596114">
    <property type="component" value="Unassembled WGS sequence"/>
</dbReference>
<keyword evidence="1" id="KW-0472">Membrane</keyword>
<name>A0ABW0QQU4_9GAMM</name>
<protein>
    <submittedName>
        <fullName evidence="2">DUF2244 domain-containing protein</fullName>
    </submittedName>
</protein>
<evidence type="ECO:0000313" key="2">
    <source>
        <dbReference type="EMBL" id="MFC5527371.1"/>
    </source>
</evidence>
<keyword evidence="1" id="KW-1133">Transmembrane helix</keyword>
<dbReference type="Pfam" id="PF10003">
    <property type="entry name" value="DUF2244"/>
    <property type="match status" value="1"/>
</dbReference>
<dbReference type="RefSeq" id="WP_377322240.1">
    <property type="nucleotide sequence ID" value="NZ_JBHSNF010000004.1"/>
</dbReference>
<evidence type="ECO:0000256" key="1">
    <source>
        <dbReference type="SAM" id="Phobius"/>
    </source>
</evidence>
<keyword evidence="3" id="KW-1185">Reference proteome</keyword>